<dbReference type="AlphaFoldDB" id="A0A819XPP7"/>
<sequence>MSPLLTYMIGWLKKEKSRCPFFDQARLTRANGLANSHDFQKPVADSLSLVLTKWSKTTCERVDPDYFKC</sequence>
<dbReference type="EMBL" id="CAJOAY010006614">
    <property type="protein sequence ID" value="CAF4145986.1"/>
    <property type="molecule type" value="Genomic_DNA"/>
</dbReference>
<proteinExistence type="predicted"/>
<protein>
    <submittedName>
        <fullName evidence="1">Uncharacterized protein</fullName>
    </submittedName>
</protein>
<name>A0A819XPP7_9BILA</name>
<evidence type="ECO:0000313" key="2">
    <source>
        <dbReference type="Proteomes" id="UP000663881"/>
    </source>
</evidence>
<dbReference type="Proteomes" id="UP000663881">
    <property type="component" value="Unassembled WGS sequence"/>
</dbReference>
<accession>A0A819XPP7</accession>
<organism evidence="1 2">
    <name type="scientific">Adineta steineri</name>
    <dbReference type="NCBI Taxonomy" id="433720"/>
    <lineage>
        <taxon>Eukaryota</taxon>
        <taxon>Metazoa</taxon>
        <taxon>Spiralia</taxon>
        <taxon>Gnathifera</taxon>
        <taxon>Rotifera</taxon>
        <taxon>Eurotatoria</taxon>
        <taxon>Bdelloidea</taxon>
        <taxon>Adinetida</taxon>
        <taxon>Adinetidae</taxon>
        <taxon>Adineta</taxon>
    </lineage>
</organism>
<reference evidence="1" key="1">
    <citation type="submission" date="2021-02" db="EMBL/GenBank/DDBJ databases">
        <authorList>
            <person name="Nowell W R."/>
        </authorList>
    </citation>
    <scope>NUCLEOTIDE SEQUENCE</scope>
</reference>
<evidence type="ECO:0000313" key="1">
    <source>
        <dbReference type="EMBL" id="CAF4145986.1"/>
    </source>
</evidence>
<comment type="caution">
    <text evidence="1">The sequence shown here is derived from an EMBL/GenBank/DDBJ whole genome shotgun (WGS) entry which is preliminary data.</text>
</comment>
<gene>
    <name evidence="1" type="ORF">OKA104_LOCUS37990</name>
</gene>